<gene>
    <name evidence="2 4" type="ORF">BDZ99DRAFT_470854</name>
</gene>
<keyword evidence="3" id="KW-1185">Reference proteome</keyword>
<organism evidence="2">
    <name type="scientific">Mytilinidion resinicola</name>
    <dbReference type="NCBI Taxonomy" id="574789"/>
    <lineage>
        <taxon>Eukaryota</taxon>
        <taxon>Fungi</taxon>
        <taxon>Dikarya</taxon>
        <taxon>Ascomycota</taxon>
        <taxon>Pezizomycotina</taxon>
        <taxon>Dothideomycetes</taxon>
        <taxon>Pleosporomycetidae</taxon>
        <taxon>Mytilinidiales</taxon>
        <taxon>Mytilinidiaceae</taxon>
        <taxon>Mytilinidion</taxon>
    </lineage>
</organism>
<reference evidence="2 4" key="1">
    <citation type="journal article" date="2020" name="Stud. Mycol.">
        <title>101 Dothideomycetes genomes: a test case for predicting lifestyles and emergence of pathogens.</title>
        <authorList>
            <person name="Haridas S."/>
            <person name="Albert R."/>
            <person name="Binder M."/>
            <person name="Bloem J."/>
            <person name="Labutti K."/>
            <person name="Salamov A."/>
            <person name="Andreopoulos B."/>
            <person name="Baker S."/>
            <person name="Barry K."/>
            <person name="Bills G."/>
            <person name="Bluhm B."/>
            <person name="Cannon C."/>
            <person name="Castanera R."/>
            <person name="Culley D."/>
            <person name="Daum C."/>
            <person name="Ezra D."/>
            <person name="Gonzalez J."/>
            <person name="Henrissat B."/>
            <person name="Kuo A."/>
            <person name="Liang C."/>
            <person name="Lipzen A."/>
            <person name="Lutzoni F."/>
            <person name="Magnuson J."/>
            <person name="Mondo S."/>
            <person name="Nolan M."/>
            <person name="Ohm R."/>
            <person name="Pangilinan J."/>
            <person name="Park H.-J."/>
            <person name="Ramirez L."/>
            <person name="Alfaro M."/>
            <person name="Sun H."/>
            <person name="Tritt A."/>
            <person name="Yoshinaga Y."/>
            <person name="Zwiers L.-H."/>
            <person name="Turgeon B."/>
            <person name="Goodwin S."/>
            <person name="Spatafora J."/>
            <person name="Crous P."/>
            <person name="Grigoriev I."/>
        </authorList>
    </citation>
    <scope>NUCLEOTIDE SEQUENCE</scope>
    <source>
        <strain evidence="2 4">CBS 304.34</strain>
    </source>
</reference>
<feature type="region of interest" description="Disordered" evidence="1">
    <location>
        <begin position="50"/>
        <end position="83"/>
    </location>
</feature>
<reference evidence="4" key="2">
    <citation type="submission" date="2020-04" db="EMBL/GenBank/DDBJ databases">
        <authorList>
            <consortium name="NCBI Genome Project"/>
        </authorList>
    </citation>
    <scope>NUCLEOTIDE SEQUENCE</scope>
    <source>
        <strain evidence="4">CBS 304.34</strain>
    </source>
</reference>
<dbReference type="Proteomes" id="UP000504636">
    <property type="component" value="Unplaced"/>
</dbReference>
<accession>A0A6A6ZCH9</accession>
<proteinExistence type="predicted"/>
<feature type="region of interest" description="Disordered" evidence="1">
    <location>
        <begin position="386"/>
        <end position="415"/>
    </location>
</feature>
<dbReference type="RefSeq" id="XP_033584871.1">
    <property type="nucleotide sequence ID" value="XM_033721673.1"/>
</dbReference>
<evidence type="ECO:0000313" key="3">
    <source>
        <dbReference type="Proteomes" id="UP000504636"/>
    </source>
</evidence>
<name>A0A6A6ZCH9_9PEZI</name>
<protein>
    <submittedName>
        <fullName evidence="2 4">Uncharacterized protein</fullName>
    </submittedName>
</protein>
<feature type="compositionally biased region" description="Polar residues" evidence="1">
    <location>
        <begin position="54"/>
        <end position="83"/>
    </location>
</feature>
<reference evidence="4" key="3">
    <citation type="submission" date="2025-04" db="UniProtKB">
        <authorList>
            <consortium name="RefSeq"/>
        </authorList>
    </citation>
    <scope>IDENTIFICATION</scope>
    <source>
        <strain evidence="4">CBS 304.34</strain>
    </source>
</reference>
<dbReference type="EMBL" id="MU003692">
    <property type="protein sequence ID" value="KAF2817907.1"/>
    <property type="molecule type" value="Genomic_DNA"/>
</dbReference>
<sequence>MSVMREPHETSDFAGEEAEYREWGWENELPISPAIATGVGMGSLSELPGIYQARSPNSDFELPGNTQQISESFNAPHEPNNTFMQSFEPQQKYYAGFTSTVHTSPHEQTHGLQNTAFSPATETTDLNGIPSTWEDFWSSLQTEWPTSTSRIAASTGGYGELSFVGNPDGHAVTHERDLYQHGQQEEAAGSFATPDYSNAPYSQQQIIQPECEPAFNHLFNPTTHTPSGSTAFQLNPTVTRAIGRPRGPKIRACARTGCNGNAPSNGRHRSYCSHPEMWFRDELAVDKLAFHFSPSTPTTYPSRATPLESCHQPSQNRRVHRGARLPEHVVLDDEVVTELAAEHRSGYVGENSVLISNRAQPRFVLADEEVGRIESGHEGEGLHIRTLNASPDGGGGNGSGRTVVEEGEAAPDGDAPKKVFVTIEGGGEEGVDLQQVEEGEEASRVEDTLRDVADLMVHPAETK</sequence>
<feature type="region of interest" description="Disordered" evidence="1">
    <location>
        <begin position="299"/>
        <end position="320"/>
    </location>
</feature>
<evidence type="ECO:0000313" key="4">
    <source>
        <dbReference type="RefSeq" id="XP_033584871.1"/>
    </source>
</evidence>
<dbReference type="AlphaFoldDB" id="A0A6A6ZCH9"/>
<dbReference type="GeneID" id="54462566"/>
<evidence type="ECO:0000256" key="1">
    <source>
        <dbReference type="SAM" id="MobiDB-lite"/>
    </source>
</evidence>
<evidence type="ECO:0000313" key="2">
    <source>
        <dbReference type="EMBL" id="KAF2817907.1"/>
    </source>
</evidence>